<accession>A0A433QHD1</accession>
<proteinExistence type="predicted"/>
<reference evidence="1 2" key="1">
    <citation type="journal article" date="2018" name="New Phytol.">
        <title>Phylogenomics of Endogonaceae and evolution of mycorrhizas within Mucoromycota.</title>
        <authorList>
            <person name="Chang Y."/>
            <person name="Desiro A."/>
            <person name="Na H."/>
            <person name="Sandor L."/>
            <person name="Lipzen A."/>
            <person name="Clum A."/>
            <person name="Barry K."/>
            <person name="Grigoriev I.V."/>
            <person name="Martin F.M."/>
            <person name="Stajich J.E."/>
            <person name="Smith M.E."/>
            <person name="Bonito G."/>
            <person name="Spatafora J.W."/>
        </authorList>
    </citation>
    <scope>NUCLEOTIDE SEQUENCE [LARGE SCALE GENOMIC DNA]</scope>
    <source>
        <strain evidence="1 2">AD002</strain>
    </source>
</reference>
<comment type="caution">
    <text evidence="1">The sequence shown here is derived from an EMBL/GenBank/DDBJ whole genome shotgun (WGS) entry which is preliminary data.</text>
</comment>
<protein>
    <submittedName>
        <fullName evidence="1">Uncharacterized protein</fullName>
    </submittedName>
</protein>
<sequence>MPGPSNPVGCQSTIAGNAFLGTCFNFWGRGRERRGDCRQGNYHQEGDFVSCRTRHSSRSRTISPCEGRASNRGRVFVGPGLKRFFFFFSMGVERRGNINYS</sequence>
<dbReference type="Proteomes" id="UP000274822">
    <property type="component" value="Unassembled WGS sequence"/>
</dbReference>
<keyword evidence="2" id="KW-1185">Reference proteome</keyword>
<gene>
    <name evidence="1" type="ORF">BC938DRAFT_480984</name>
</gene>
<dbReference type="AlphaFoldDB" id="A0A433QHD1"/>
<organism evidence="1 2">
    <name type="scientific">Jimgerdemannia flammicorona</name>
    <dbReference type="NCBI Taxonomy" id="994334"/>
    <lineage>
        <taxon>Eukaryota</taxon>
        <taxon>Fungi</taxon>
        <taxon>Fungi incertae sedis</taxon>
        <taxon>Mucoromycota</taxon>
        <taxon>Mucoromycotina</taxon>
        <taxon>Endogonomycetes</taxon>
        <taxon>Endogonales</taxon>
        <taxon>Endogonaceae</taxon>
        <taxon>Jimgerdemannia</taxon>
    </lineage>
</organism>
<evidence type="ECO:0000313" key="1">
    <source>
        <dbReference type="EMBL" id="RUS29154.1"/>
    </source>
</evidence>
<name>A0A433QHD1_9FUNG</name>
<evidence type="ECO:0000313" key="2">
    <source>
        <dbReference type="Proteomes" id="UP000274822"/>
    </source>
</evidence>
<dbReference type="EMBL" id="RBNJ01005542">
    <property type="protein sequence ID" value="RUS29154.1"/>
    <property type="molecule type" value="Genomic_DNA"/>
</dbReference>
<feature type="non-terminal residue" evidence="1">
    <location>
        <position position="101"/>
    </location>
</feature>